<dbReference type="InterPro" id="IPR002035">
    <property type="entry name" value="VWF_A"/>
</dbReference>
<evidence type="ECO:0000313" key="4">
    <source>
        <dbReference type="Proteomes" id="UP000322214"/>
    </source>
</evidence>
<dbReference type="CDD" id="cd00198">
    <property type="entry name" value="vWFA"/>
    <property type="match status" value="1"/>
</dbReference>
<feature type="domain" description="VWFA" evidence="2">
    <location>
        <begin position="93"/>
        <end position="234"/>
    </location>
</feature>
<sequence length="702" mass="77828">MSALAWLFGLGFLALAGPLLFHLIRRTPKGEIPFSSLMFLRATPPTLTRRSRLDNLLLLALRMAAVALIAAAFMRPFFNNNVKLDFADVPGRKTAVLIDTSASMKRADLWAQATKKLKSVVDEAEANDEIAVFTFDSKLEKRVGYLKKSDAANLLQQFESLQIQPGWNQSKLGDALVGIANRLLESQSTPDDEDESSEVSLSDSKLQVVVISDMQTGSSTSALQSFRWPEQIKVRFDPVATDLGTNATLELLPVDENDPEQIRENVLVRNSKGSTSDQFSVSWENSSLPATPFLVPAGSSKILRVARDANSLSSDKLMLTGDDAEYDNQFFAIPPLSQTVNIRYVGDESENDPEGMLFYFKRSLIETPAVSYEVAQQRTTSESNEPGMDPEFIVISRAVSTEETESIDKLLKRGVTLFVVLSDPAMLDSTRTWTGVASMEEASEPDKDDYAMLGSIDFSHPVFAPFSGPRFNDFTEIRFWDFIRPNLADNVQVLARFDNDTPALWHQMAHDKSDIYVLGTGWQPEKSQLALSSKFLPLMMRMIELATKTEPVAANNIVGDSIKPPLGYDRLVWPDGKVEFLEGSSTQTLNLPGVYAFNSSSDSTLADVRVAVNVDPAESQINTMPVDQISALGVEVGTHDTSQEEVERQRQLRDVELENRQKLWKWLVLGAIGLIIAESWLAGRTDRTSRNFESAEQGTANE</sequence>
<gene>
    <name evidence="3" type="ORF">MFFC18_34980</name>
</gene>
<dbReference type="NCBIfam" id="TIGR02226">
    <property type="entry name" value="two_anch"/>
    <property type="match status" value="1"/>
</dbReference>
<evidence type="ECO:0000313" key="3">
    <source>
        <dbReference type="EMBL" id="QEG23597.1"/>
    </source>
</evidence>
<accession>A0A5B9PA06</accession>
<dbReference type="Pfam" id="PF07584">
    <property type="entry name" value="BatA"/>
    <property type="match status" value="1"/>
</dbReference>
<feature type="transmembrane region" description="Helical" evidence="1">
    <location>
        <begin position="56"/>
        <end position="78"/>
    </location>
</feature>
<dbReference type="STRING" id="980251.GCA_001642875_04455"/>
<keyword evidence="1" id="KW-0812">Transmembrane</keyword>
<keyword evidence="1" id="KW-0472">Membrane</keyword>
<dbReference type="EMBL" id="CP042912">
    <property type="protein sequence ID" value="QEG23597.1"/>
    <property type="molecule type" value="Genomic_DNA"/>
</dbReference>
<dbReference type="InterPro" id="IPR011933">
    <property type="entry name" value="Double_TM_dom"/>
</dbReference>
<dbReference type="InterPro" id="IPR036465">
    <property type="entry name" value="vWFA_dom_sf"/>
</dbReference>
<feature type="transmembrane region" description="Helical" evidence="1">
    <location>
        <begin position="6"/>
        <end position="24"/>
    </location>
</feature>
<dbReference type="Pfam" id="PF13519">
    <property type="entry name" value="VWA_2"/>
    <property type="match status" value="1"/>
</dbReference>
<dbReference type="PROSITE" id="PS50234">
    <property type="entry name" value="VWFA"/>
    <property type="match status" value="1"/>
</dbReference>
<evidence type="ECO:0000259" key="2">
    <source>
        <dbReference type="PROSITE" id="PS50234"/>
    </source>
</evidence>
<protein>
    <recommendedName>
        <fullName evidence="2">VWFA domain-containing protein</fullName>
    </recommendedName>
</protein>
<evidence type="ECO:0000256" key="1">
    <source>
        <dbReference type="SAM" id="Phobius"/>
    </source>
</evidence>
<dbReference type="SUPFAM" id="SSF53300">
    <property type="entry name" value="vWA-like"/>
    <property type="match status" value="1"/>
</dbReference>
<dbReference type="PANTHER" id="PTHR37464:SF1">
    <property type="entry name" value="BLL2463 PROTEIN"/>
    <property type="match status" value="1"/>
</dbReference>
<reference evidence="3 4" key="1">
    <citation type="submission" date="2019-08" db="EMBL/GenBank/DDBJ databases">
        <title>Deep-cultivation of Planctomycetes and their phenomic and genomic characterization uncovers novel biology.</title>
        <authorList>
            <person name="Wiegand S."/>
            <person name="Jogler M."/>
            <person name="Boedeker C."/>
            <person name="Pinto D."/>
            <person name="Vollmers J."/>
            <person name="Rivas-Marin E."/>
            <person name="Kohn T."/>
            <person name="Peeters S.H."/>
            <person name="Heuer A."/>
            <person name="Rast P."/>
            <person name="Oberbeckmann S."/>
            <person name="Bunk B."/>
            <person name="Jeske O."/>
            <person name="Meyerdierks A."/>
            <person name="Storesund J.E."/>
            <person name="Kallscheuer N."/>
            <person name="Luecker S."/>
            <person name="Lage O.M."/>
            <person name="Pohl T."/>
            <person name="Merkel B.J."/>
            <person name="Hornburger P."/>
            <person name="Mueller R.-W."/>
            <person name="Bruemmer F."/>
            <person name="Labrenz M."/>
            <person name="Spormann A.M."/>
            <person name="Op den Camp H."/>
            <person name="Overmann J."/>
            <person name="Amann R."/>
            <person name="Jetten M.S.M."/>
            <person name="Mascher T."/>
            <person name="Medema M.H."/>
            <person name="Devos D.P."/>
            <person name="Kaster A.-K."/>
            <person name="Ovreas L."/>
            <person name="Rohde M."/>
            <person name="Galperin M.Y."/>
            <person name="Jogler C."/>
        </authorList>
    </citation>
    <scope>NUCLEOTIDE SEQUENCE [LARGE SCALE GENOMIC DNA]</scope>
    <source>
        <strain evidence="3 4">FC18</strain>
    </source>
</reference>
<dbReference type="AlphaFoldDB" id="A0A5B9PA06"/>
<dbReference type="OrthoDB" id="228877at2"/>
<dbReference type="PANTHER" id="PTHR37464">
    <property type="entry name" value="BLL2463 PROTEIN"/>
    <property type="match status" value="1"/>
</dbReference>
<name>A0A5B9PA06_9BACT</name>
<keyword evidence="1" id="KW-1133">Transmembrane helix</keyword>
<keyword evidence="4" id="KW-1185">Reference proteome</keyword>
<dbReference type="Gene3D" id="3.40.50.410">
    <property type="entry name" value="von Willebrand factor, type A domain"/>
    <property type="match status" value="1"/>
</dbReference>
<dbReference type="RefSeq" id="WP_075086279.1">
    <property type="nucleotide sequence ID" value="NZ_CP042912.1"/>
</dbReference>
<dbReference type="InterPro" id="IPR024163">
    <property type="entry name" value="Aerotolerance_reg_N"/>
</dbReference>
<proteinExistence type="predicted"/>
<dbReference type="Proteomes" id="UP000322214">
    <property type="component" value="Chromosome"/>
</dbReference>
<dbReference type="KEGG" id="mff:MFFC18_34980"/>
<organism evidence="3 4">
    <name type="scientific">Mariniblastus fucicola</name>
    <dbReference type="NCBI Taxonomy" id="980251"/>
    <lineage>
        <taxon>Bacteria</taxon>
        <taxon>Pseudomonadati</taxon>
        <taxon>Planctomycetota</taxon>
        <taxon>Planctomycetia</taxon>
        <taxon>Pirellulales</taxon>
        <taxon>Pirellulaceae</taxon>
        <taxon>Mariniblastus</taxon>
    </lineage>
</organism>